<dbReference type="SMART" id="SM00347">
    <property type="entry name" value="HTH_MARR"/>
    <property type="match status" value="1"/>
</dbReference>
<dbReference type="InterPro" id="IPR036388">
    <property type="entry name" value="WH-like_DNA-bd_sf"/>
</dbReference>
<keyword evidence="4" id="KW-1185">Reference proteome</keyword>
<sequence>MSKQQRADIRPPAGGPEPLHDEAAGAAADFGAAADAVDEAAAATLGINRTDLRILGLVHAAGTLSATALAGAAKLSPAATTTAIHRLGAAGYLTRTVDENDRRRAVVALTPAAGELLDRVYGPVAAAGRRVLAGYSEAELRLIAGFLRRGVELQLAEADRIRALPLT</sequence>
<comment type="caution">
    <text evidence="3">The sequence shown here is derived from an EMBL/GenBank/DDBJ whole genome shotgun (WGS) entry which is preliminary data.</text>
</comment>
<feature type="region of interest" description="Disordered" evidence="1">
    <location>
        <begin position="1"/>
        <end position="22"/>
    </location>
</feature>
<dbReference type="RefSeq" id="WP_203762657.1">
    <property type="nucleotide sequence ID" value="NZ_BAAAYJ010000014.1"/>
</dbReference>
<gene>
    <name evidence="3" type="ORF">Ani05nite_01070</name>
</gene>
<organism evidence="3 4">
    <name type="scientific">Actinoplanes nipponensis</name>
    <dbReference type="NCBI Taxonomy" id="135950"/>
    <lineage>
        <taxon>Bacteria</taxon>
        <taxon>Bacillati</taxon>
        <taxon>Actinomycetota</taxon>
        <taxon>Actinomycetes</taxon>
        <taxon>Micromonosporales</taxon>
        <taxon>Micromonosporaceae</taxon>
        <taxon>Actinoplanes</taxon>
    </lineage>
</organism>
<dbReference type="GO" id="GO:0003700">
    <property type="term" value="F:DNA-binding transcription factor activity"/>
    <property type="evidence" value="ECO:0007669"/>
    <property type="project" value="InterPro"/>
</dbReference>
<dbReference type="GO" id="GO:0006950">
    <property type="term" value="P:response to stress"/>
    <property type="evidence" value="ECO:0007669"/>
    <property type="project" value="TreeGrafter"/>
</dbReference>
<dbReference type="InterPro" id="IPR039422">
    <property type="entry name" value="MarR/SlyA-like"/>
</dbReference>
<evidence type="ECO:0000313" key="3">
    <source>
        <dbReference type="EMBL" id="GIE46573.1"/>
    </source>
</evidence>
<accession>A0A919J9I6</accession>
<dbReference type="AlphaFoldDB" id="A0A919J9I6"/>
<dbReference type="PANTHER" id="PTHR33164:SF106">
    <property type="entry name" value="TRANSCRIPTIONAL REGULATORY PROTEIN"/>
    <property type="match status" value="1"/>
</dbReference>
<dbReference type="InterPro" id="IPR000835">
    <property type="entry name" value="HTH_MarR-typ"/>
</dbReference>
<protein>
    <recommendedName>
        <fullName evidence="2">HTH marR-type domain-containing protein</fullName>
    </recommendedName>
</protein>
<proteinExistence type="predicted"/>
<evidence type="ECO:0000313" key="4">
    <source>
        <dbReference type="Proteomes" id="UP000647172"/>
    </source>
</evidence>
<evidence type="ECO:0000256" key="1">
    <source>
        <dbReference type="SAM" id="MobiDB-lite"/>
    </source>
</evidence>
<name>A0A919J9I6_9ACTN</name>
<dbReference type="SUPFAM" id="SSF46785">
    <property type="entry name" value="Winged helix' DNA-binding domain"/>
    <property type="match status" value="1"/>
</dbReference>
<reference evidence="3" key="1">
    <citation type="submission" date="2021-01" db="EMBL/GenBank/DDBJ databases">
        <title>Whole genome shotgun sequence of Actinoplanes nipponensis NBRC 14063.</title>
        <authorList>
            <person name="Komaki H."/>
            <person name="Tamura T."/>
        </authorList>
    </citation>
    <scope>NUCLEOTIDE SEQUENCE</scope>
    <source>
        <strain evidence="3">NBRC 14063</strain>
    </source>
</reference>
<dbReference type="EMBL" id="BOMQ01000004">
    <property type="protein sequence ID" value="GIE46573.1"/>
    <property type="molecule type" value="Genomic_DNA"/>
</dbReference>
<dbReference type="Proteomes" id="UP000647172">
    <property type="component" value="Unassembled WGS sequence"/>
</dbReference>
<dbReference type="PANTHER" id="PTHR33164">
    <property type="entry name" value="TRANSCRIPTIONAL REGULATOR, MARR FAMILY"/>
    <property type="match status" value="1"/>
</dbReference>
<dbReference type="PROSITE" id="PS50995">
    <property type="entry name" value="HTH_MARR_2"/>
    <property type="match status" value="1"/>
</dbReference>
<dbReference type="Gene3D" id="1.10.10.10">
    <property type="entry name" value="Winged helix-like DNA-binding domain superfamily/Winged helix DNA-binding domain"/>
    <property type="match status" value="1"/>
</dbReference>
<evidence type="ECO:0000259" key="2">
    <source>
        <dbReference type="PROSITE" id="PS50995"/>
    </source>
</evidence>
<dbReference type="InterPro" id="IPR036390">
    <property type="entry name" value="WH_DNA-bd_sf"/>
</dbReference>
<dbReference type="Pfam" id="PF01047">
    <property type="entry name" value="MarR"/>
    <property type="match status" value="1"/>
</dbReference>
<feature type="domain" description="HTH marR-type" evidence="2">
    <location>
        <begin position="1"/>
        <end position="152"/>
    </location>
</feature>